<organism evidence="11 12">
    <name type="scientific">Cichlidogyrus casuarinus</name>
    <dbReference type="NCBI Taxonomy" id="1844966"/>
    <lineage>
        <taxon>Eukaryota</taxon>
        <taxon>Metazoa</taxon>
        <taxon>Spiralia</taxon>
        <taxon>Lophotrochozoa</taxon>
        <taxon>Platyhelminthes</taxon>
        <taxon>Monogenea</taxon>
        <taxon>Monopisthocotylea</taxon>
        <taxon>Dactylogyridea</taxon>
        <taxon>Ancyrocephalidae</taxon>
        <taxon>Cichlidogyrus</taxon>
    </lineage>
</organism>
<dbReference type="SMART" id="SM00028">
    <property type="entry name" value="TPR"/>
    <property type="match status" value="3"/>
</dbReference>
<dbReference type="GO" id="GO:0016567">
    <property type="term" value="P:protein ubiquitination"/>
    <property type="evidence" value="ECO:0007669"/>
    <property type="project" value="UniProtKB-ARBA"/>
</dbReference>
<dbReference type="SMART" id="SM00504">
    <property type="entry name" value="Ubox"/>
    <property type="match status" value="1"/>
</dbReference>
<dbReference type="PROSITE" id="PS50005">
    <property type="entry name" value="TPR"/>
    <property type="match status" value="2"/>
</dbReference>
<dbReference type="Gene3D" id="1.25.40.10">
    <property type="entry name" value="Tetratricopeptide repeat domain"/>
    <property type="match status" value="1"/>
</dbReference>
<gene>
    <name evidence="11" type="primary">STUB1</name>
    <name evidence="11" type="ORF">Ciccas_004373</name>
</gene>
<evidence type="ECO:0000256" key="6">
    <source>
        <dbReference type="ARBA" id="ARBA00022803"/>
    </source>
</evidence>
<evidence type="ECO:0000313" key="11">
    <source>
        <dbReference type="EMBL" id="KAL3316976.1"/>
    </source>
</evidence>
<feature type="domain" description="U-box" evidence="10">
    <location>
        <begin position="224"/>
        <end position="298"/>
    </location>
</feature>
<keyword evidence="4" id="KW-0677">Repeat</keyword>
<comment type="caution">
    <text evidence="11">The sequence shown here is derived from an EMBL/GenBank/DDBJ whole genome shotgun (WGS) entry which is preliminary data.</text>
</comment>
<sequence>MSMEKHHRIDLNTLSAPQLKNHGNKHFFNSNFNEAIKSYSLAIAKDSTKSSYFTNRALAYLHLNEYSKVISDCRHAVQLDPNNIKAYFFQGQALVGLGDYEEALSLFHTCQQLGLENKQINVLPEIVNAMRMVKSLKFEEEDLKRRSIRSDLHNYLRSLVIKDLSKTQAPLSEETKSNIDNVEPEIVEEELRGRLDQLDEVFDSVSWTFLLNMFQFDENRKKREVPEHLCGRISFEIMTDPVITPSGITYERKALLSHLRQVGRFDPLTREPLDEQQLIPNLVLKEIIDNFLTENPWAYEY</sequence>
<evidence type="ECO:0000256" key="2">
    <source>
        <dbReference type="ARBA" id="ARBA00012483"/>
    </source>
</evidence>
<feature type="repeat" description="TPR" evidence="9">
    <location>
        <begin position="84"/>
        <end position="117"/>
    </location>
</feature>
<dbReference type="InterPro" id="IPR013083">
    <property type="entry name" value="Znf_RING/FYVE/PHD"/>
</dbReference>
<feature type="repeat" description="TPR" evidence="9">
    <location>
        <begin position="50"/>
        <end position="83"/>
    </location>
</feature>
<name>A0ABD2QE10_9PLAT</name>
<dbReference type="Pfam" id="PF04564">
    <property type="entry name" value="U-box"/>
    <property type="match status" value="1"/>
</dbReference>
<keyword evidence="5" id="KW-0833">Ubl conjugation pathway</keyword>
<evidence type="ECO:0000256" key="3">
    <source>
        <dbReference type="ARBA" id="ARBA00022679"/>
    </source>
</evidence>
<dbReference type="SUPFAM" id="SSF57850">
    <property type="entry name" value="RING/U-box"/>
    <property type="match status" value="1"/>
</dbReference>
<evidence type="ECO:0000256" key="9">
    <source>
        <dbReference type="PROSITE-ProRule" id="PRU00339"/>
    </source>
</evidence>
<keyword evidence="3" id="KW-0808">Transferase</keyword>
<evidence type="ECO:0000256" key="4">
    <source>
        <dbReference type="ARBA" id="ARBA00022737"/>
    </source>
</evidence>
<dbReference type="FunFam" id="3.30.40.10:FF:000124">
    <property type="entry name" value="STIP1 homology and U box-containing protein 1"/>
    <property type="match status" value="1"/>
</dbReference>
<dbReference type="Proteomes" id="UP001626550">
    <property type="component" value="Unassembled WGS sequence"/>
</dbReference>
<comment type="catalytic activity">
    <reaction evidence="1">
        <text>S-ubiquitinyl-[E2 ubiquitin-conjugating enzyme]-L-cysteine + [acceptor protein]-L-lysine = [E2 ubiquitin-conjugating enzyme]-L-cysteine + N(6)-ubiquitinyl-[acceptor protein]-L-lysine.</text>
        <dbReference type="EC" id="2.3.2.27"/>
    </reaction>
</comment>
<proteinExistence type="predicted"/>
<protein>
    <recommendedName>
        <fullName evidence="7">E3 ubiquitin-protein ligase CHIP</fullName>
        <ecNumber evidence="2">2.3.2.27</ecNumber>
    </recommendedName>
    <alternativeName>
        <fullName evidence="8">RING-type E3 ubiquitin transferase CHIP</fullName>
    </alternativeName>
</protein>
<dbReference type="GO" id="GO:0061630">
    <property type="term" value="F:ubiquitin protein ligase activity"/>
    <property type="evidence" value="ECO:0007669"/>
    <property type="project" value="UniProtKB-EC"/>
</dbReference>
<dbReference type="PANTHER" id="PTHR46803:SF2">
    <property type="entry name" value="E3 UBIQUITIN-PROTEIN LIGASE CHIP"/>
    <property type="match status" value="1"/>
</dbReference>
<keyword evidence="6 9" id="KW-0802">TPR repeat</keyword>
<keyword evidence="12" id="KW-1185">Reference proteome</keyword>
<dbReference type="InterPro" id="IPR019734">
    <property type="entry name" value="TPR_rpt"/>
</dbReference>
<dbReference type="Pfam" id="PF12895">
    <property type="entry name" value="ANAPC3"/>
    <property type="match status" value="1"/>
</dbReference>
<dbReference type="SUPFAM" id="SSF48452">
    <property type="entry name" value="TPR-like"/>
    <property type="match status" value="1"/>
</dbReference>
<reference evidence="11 12" key="1">
    <citation type="submission" date="2024-11" db="EMBL/GenBank/DDBJ databases">
        <title>Adaptive evolution of stress response genes in parasites aligns with host niche diversity.</title>
        <authorList>
            <person name="Hahn C."/>
            <person name="Resl P."/>
        </authorList>
    </citation>
    <scope>NUCLEOTIDE SEQUENCE [LARGE SCALE GENOMIC DNA]</scope>
    <source>
        <strain evidence="11">EGGRZ-B1_66</strain>
        <tissue evidence="11">Body</tissue>
    </source>
</reference>
<dbReference type="EC" id="2.3.2.27" evidence="2"/>
<evidence type="ECO:0000259" key="10">
    <source>
        <dbReference type="PROSITE" id="PS51698"/>
    </source>
</evidence>
<dbReference type="EMBL" id="JBJKFK010000453">
    <property type="protein sequence ID" value="KAL3316976.1"/>
    <property type="molecule type" value="Genomic_DNA"/>
</dbReference>
<accession>A0ABD2QE10</accession>
<evidence type="ECO:0000256" key="7">
    <source>
        <dbReference type="ARBA" id="ARBA00044534"/>
    </source>
</evidence>
<dbReference type="InterPro" id="IPR003613">
    <property type="entry name" value="Ubox_domain"/>
</dbReference>
<evidence type="ECO:0000313" key="12">
    <source>
        <dbReference type="Proteomes" id="UP001626550"/>
    </source>
</evidence>
<dbReference type="InterPro" id="IPR045202">
    <property type="entry name" value="CHIP_RING-Ubox"/>
</dbReference>
<dbReference type="AlphaFoldDB" id="A0ABD2QE10"/>
<dbReference type="CDD" id="cd16654">
    <property type="entry name" value="RING-Ubox_CHIP"/>
    <property type="match status" value="1"/>
</dbReference>
<dbReference type="Gene3D" id="6.10.140.2020">
    <property type="match status" value="1"/>
</dbReference>
<dbReference type="InterPro" id="IPR011990">
    <property type="entry name" value="TPR-like_helical_dom_sf"/>
</dbReference>
<dbReference type="Gene3D" id="3.30.40.10">
    <property type="entry name" value="Zinc/RING finger domain, C3HC4 (zinc finger)"/>
    <property type="match status" value="1"/>
</dbReference>
<dbReference type="PANTHER" id="PTHR46803">
    <property type="entry name" value="E3 UBIQUITIN-PROTEIN LIGASE CHIP"/>
    <property type="match status" value="1"/>
</dbReference>
<evidence type="ECO:0000256" key="8">
    <source>
        <dbReference type="ARBA" id="ARBA00044543"/>
    </source>
</evidence>
<evidence type="ECO:0000256" key="5">
    <source>
        <dbReference type="ARBA" id="ARBA00022786"/>
    </source>
</evidence>
<dbReference type="PROSITE" id="PS51698">
    <property type="entry name" value="U_BOX"/>
    <property type="match status" value="1"/>
</dbReference>
<evidence type="ECO:0000256" key="1">
    <source>
        <dbReference type="ARBA" id="ARBA00000900"/>
    </source>
</evidence>